<dbReference type="AlphaFoldDB" id="A0AAN7CLY3"/>
<dbReference type="InterPro" id="IPR001138">
    <property type="entry name" value="Zn2Cys6_DnaBD"/>
</dbReference>
<dbReference type="InterPro" id="IPR053175">
    <property type="entry name" value="DHMBA_Reg_Transcription_Factor"/>
</dbReference>
<gene>
    <name evidence="3" type="ORF">C7999DRAFT_44529</name>
</gene>
<keyword evidence="4" id="KW-1185">Reference proteome</keyword>
<organism evidence="3 4">
    <name type="scientific">Corynascus novoguineensis</name>
    <dbReference type="NCBI Taxonomy" id="1126955"/>
    <lineage>
        <taxon>Eukaryota</taxon>
        <taxon>Fungi</taxon>
        <taxon>Dikarya</taxon>
        <taxon>Ascomycota</taxon>
        <taxon>Pezizomycotina</taxon>
        <taxon>Sordariomycetes</taxon>
        <taxon>Sordariomycetidae</taxon>
        <taxon>Sordariales</taxon>
        <taxon>Chaetomiaceae</taxon>
        <taxon>Corynascus</taxon>
    </lineage>
</organism>
<protein>
    <submittedName>
        <fullName evidence="3">Uncharacterized protein</fullName>
    </submittedName>
</protein>
<name>A0AAN7CLY3_9PEZI</name>
<feature type="region of interest" description="Disordered" evidence="2">
    <location>
        <begin position="280"/>
        <end position="314"/>
    </location>
</feature>
<dbReference type="GO" id="GO:0008270">
    <property type="term" value="F:zinc ion binding"/>
    <property type="evidence" value="ECO:0007669"/>
    <property type="project" value="InterPro"/>
</dbReference>
<dbReference type="Pfam" id="PF11951">
    <property type="entry name" value="Fungal_trans_2"/>
    <property type="match status" value="1"/>
</dbReference>
<dbReference type="Proteomes" id="UP001303647">
    <property type="component" value="Unassembled WGS sequence"/>
</dbReference>
<feature type="region of interest" description="Disordered" evidence="2">
    <location>
        <begin position="731"/>
        <end position="773"/>
    </location>
</feature>
<dbReference type="GO" id="GO:0000981">
    <property type="term" value="F:DNA-binding transcription factor activity, RNA polymerase II-specific"/>
    <property type="evidence" value="ECO:0007669"/>
    <property type="project" value="InterPro"/>
</dbReference>
<keyword evidence="1" id="KW-0539">Nucleus</keyword>
<proteinExistence type="predicted"/>
<dbReference type="EMBL" id="MU857788">
    <property type="protein sequence ID" value="KAK4243702.1"/>
    <property type="molecule type" value="Genomic_DNA"/>
</dbReference>
<accession>A0AAN7CLY3</accession>
<dbReference type="CDD" id="cd00067">
    <property type="entry name" value="GAL4"/>
    <property type="match status" value="1"/>
</dbReference>
<sequence length="773" mass="86082">MTHESFLVATVLEEDGTTARAILRGVTESHERHYFTRVQHYKPSDSTSRGLPTVKQLQKERGPTTAQWQELHQILVKQPSVVQVRTDITEEIENALSYHRAGATSDLIEESYCWWSQGIEYCLTRMFVVALEGDSISADQVPNPALLTPVGKIWILYVRAKVDYLPPTTMPERVKQAQVQLVRVREQLKGHFVFLGQHSSHFASLPKQPLVSNDRRPLIPIPGKRKGPASSRRCDEGRPTCKRCEKSRRECGGYRHEFELVHRDQTGSTVRRLRTVADPRRHKSTGPRPFVFIHEEPHSGRRRQSPSPPPQSALTIPLAHRASCYFASNFILVPAGIASHGFMEYLVPLMEAEPPESALRYAFNACAFALLGNRARADGVDLAQLSLKEHTLALAQTHKALGHPALANTDSTLAAILLLSLYEMCRTRIGTLLFTAVRHHLASRVVSSGMPVPFGTDWWMSGGDTESIFAKCQRFSLGFCDLRARAHQLLANASRSPEYLAQLHELAKDIQRQDRDVAEWIVSIPAQYQYRTAYWVPRDGGPTRGASSAGETEVFPGRVDVYPDYVTAMTWNIGRANRLLLASLNIRVAARIHAPADYRTTSEYATSKRICEDIIPDIIASVPYHLGWNVNGKRLGSRGLSAFACGEEGPCKALPALFLVWTLTSIKNHDFTTEEQRAWAKGRLKYIAEEVGLKYAHIVNDLNLRFPSMMIRQDGMYASVDPLKSLAQSTGLPPNFTAAAPTPESMTSVEQSPGRDSKADGTPSVETPGKVIG</sequence>
<evidence type="ECO:0000256" key="2">
    <source>
        <dbReference type="SAM" id="MobiDB-lite"/>
    </source>
</evidence>
<evidence type="ECO:0000256" key="1">
    <source>
        <dbReference type="ARBA" id="ARBA00023242"/>
    </source>
</evidence>
<dbReference type="InterPro" id="IPR021858">
    <property type="entry name" value="Fun_TF"/>
</dbReference>
<feature type="region of interest" description="Disordered" evidence="2">
    <location>
        <begin position="213"/>
        <end position="240"/>
    </location>
</feature>
<evidence type="ECO:0000313" key="3">
    <source>
        <dbReference type="EMBL" id="KAK4243702.1"/>
    </source>
</evidence>
<reference evidence="3" key="2">
    <citation type="submission" date="2023-05" db="EMBL/GenBank/DDBJ databases">
        <authorList>
            <consortium name="Lawrence Berkeley National Laboratory"/>
            <person name="Steindorff A."/>
            <person name="Hensen N."/>
            <person name="Bonometti L."/>
            <person name="Westerberg I."/>
            <person name="Brannstrom I.O."/>
            <person name="Guillou S."/>
            <person name="Cros-Aarteil S."/>
            <person name="Calhoun S."/>
            <person name="Haridas S."/>
            <person name="Kuo A."/>
            <person name="Mondo S."/>
            <person name="Pangilinan J."/>
            <person name="Riley R."/>
            <person name="Labutti K."/>
            <person name="Andreopoulos B."/>
            <person name="Lipzen A."/>
            <person name="Chen C."/>
            <person name="Yanf M."/>
            <person name="Daum C."/>
            <person name="Ng V."/>
            <person name="Clum A."/>
            <person name="Ohm R."/>
            <person name="Martin F."/>
            <person name="Silar P."/>
            <person name="Natvig D."/>
            <person name="Lalanne C."/>
            <person name="Gautier V."/>
            <person name="Ament-Velasquez S.L."/>
            <person name="Kruys A."/>
            <person name="Hutchinson M.I."/>
            <person name="Powell A.J."/>
            <person name="Barry K."/>
            <person name="Miller A.N."/>
            <person name="Grigoriev I.V."/>
            <person name="Debuchy R."/>
            <person name="Gladieux P."/>
            <person name="Thoren M.H."/>
            <person name="Johannesson H."/>
        </authorList>
    </citation>
    <scope>NUCLEOTIDE SEQUENCE</scope>
    <source>
        <strain evidence="3">CBS 359.72</strain>
    </source>
</reference>
<dbReference type="PANTHER" id="PTHR38791:SF13">
    <property type="entry name" value="ZN(2)-C6 FUNGAL-TYPE DOMAIN-CONTAINING PROTEIN"/>
    <property type="match status" value="1"/>
</dbReference>
<comment type="caution">
    <text evidence="3">The sequence shown here is derived from an EMBL/GenBank/DDBJ whole genome shotgun (WGS) entry which is preliminary data.</text>
</comment>
<reference evidence="3" key="1">
    <citation type="journal article" date="2023" name="Mol. Phylogenet. Evol.">
        <title>Genome-scale phylogeny and comparative genomics of the fungal order Sordariales.</title>
        <authorList>
            <person name="Hensen N."/>
            <person name="Bonometti L."/>
            <person name="Westerberg I."/>
            <person name="Brannstrom I.O."/>
            <person name="Guillou S."/>
            <person name="Cros-Aarteil S."/>
            <person name="Calhoun S."/>
            <person name="Haridas S."/>
            <person name="Kuo A."/>
            <person name="Mondo S."/>
            <person name="Pangilinan J."/>
            <person name="Riley R."/>
            <person name="LaButti K."/>
            <person name="Andreopoulos B."/>
            <person name="Lipzen A."/>
            <person name="Chen C."/>
            <person name="Yan M."/>
            <person name="Daum C."/>
            <person name="Ng V."/>
            <person name="Clum A."/>
            <person name="Steindorff A."/>
            <person name="Ohm R.A."/>
            <person name="Martin F."/>
            <person name="Silar P."/>
            <person name="Natvig D.O."/>
            <person name="Lalanne C."/>
            <person name="Gautier V."/>
            <person name="Ament-Velasquez S.L."/>
            <person name="Kruys A."/>
            <person name="Hutchinson M.I."/>
            <person name="Powell A.J."/>
            <person name="Barry K."/>
            <person name="Miller A.N."/>
            <person name="Grigoriev I.V."/>
            <person name="Debuchy R."/>
            <person name="Gladieux P."/>
            <person name="Hiltunen Thoren M."/>
            <person name="Johannesson H."/>
        </authorList>
    </citation>
    <scope>NUCLEOTIDE SEQUENCE</scope>
    <source>
        <strain evidence="3">CBS 359.72</strain>
    </source>
</reference>
<dbReference type="PANTHER" id="PTHR38791">
    <property type="entry name" value="ZN(II)2CYS6 TRANSCRIPTION FACTOR (EUROFUNG)-RELATED-RELATED"/>
    <property type="match status" value="1"/>
</dbReference>
<evidence type="ECO:0000313" key="4">
    <source>
        <dbReference type="Proteomes" id="UP001303647"/>
    </source>
</evidence>